<dbReference type="EMBL" id="JBBPBK010000014">
    <property type="protein sequence ID" value="KAK9270992.1"/>
    <property type="molecule type" value="Genomic_DNA"/>
</dbReference>
<dbReference type="GO" id="GO:0005524">
    <property type="term" value="F:ATP binding"/>
    <property type="evidence" value="ECO:0007669"/>
    <property type="project" value="UniProtKB-KW"/>
</dbReference>
<dbReference type="Pfam" id="PF07714">
    <property type="entry name" value="PK_Tyr_Ser-Thr"/>
    <property type="match status" value="1"/>
</dbReference>
<dbReference type="SUPFAM" id="SSF56112">
    <property type="entry name" value="Protein kinase-like (PK-like)"/>
    <property type="match status" value="1"/>
</dbReference>
<keyword evidence="1" id="KW-0808">Transferase</keyword>
<evidence type="ECO:0000256" key="2">
    <source>
        <dbReference type="ARBA" id="ARBA00022741"/>
    </source>
</evidence>
<keyword evidence="3" id="KW-0418">Kinase</keyword>
<organism evidence="6 7">
    <name type="scientific">Liquidambar formosana</name>
    <name type="common">Formosan gum</name>
    <dbReference type="NCBI Taxonomy" id="63359"/>
    <lineage>
        <taxon>Eukaryota</taxon>
        <taxon>Viridiplantae</taxon>
        <taxon>Streptophyta</taxon>
        <taxon>Embryophyta</taxon>
        <taxon>Tracheophyta</taxon>
        <taxon>Spermatophyta</taxon>
        <taxon>Magnoliopsida</taxon>
        <taxon>eudicotyledons</taxon>
        <taxon>Gunneridae</taxon>
        <taxon>Pentapetalae</taxon>
        <taxon>Saxifragales</taxon>
        <taxon>Altingiaceae</taxon>
        <taxon>Liquidambar</taxon>
    </lineage>
</organism>
<sequence length="132" mass="14853">MGYLAPEYVYSGVPTEKTDVYSFGVVLLEVATGRKPVDDDGIVIVDWVWDMWKKGKLIGAADCKLMGRFSGVEIERMLTVGLSCVHPNCEKRPTVKEAARMIRGEVPLPVLPVKKPRVRIESCFASRFMKKY</sequence>
<dbReference type="InterPro" id="IPR001245">
    <property type="entry name" value="Ser-Thr/Tyr_kinase_cat_dom"/>
</dbReference>
<evidence type="ECO:0000256" key="1">
    <source>
        <dbReference type="ARBA" id="ARBA00022679"/>
    </source>
</evidence>
<dbReference type="GO" id="GO:0004672">
    <property type="term" value="F:protein kinase activity"/>
    <property type="evidence" value="ECO:0007669"/>
    <property type="project" value="InterPro"/>
</dbReference>
<evidence type="ECO:0000313" key="7">
    <source>
        <dbReference type="Proteomes" id="UP001415857"/>
    </source>
</evidence>
<evidence type="ECO:0000259" key="5">
    <source>
        <dbReference type="PROSITE" id="PS50011"/>
    </source>
</evidence>
<dbReference type="Proteomes" id="UP001415857">
    <property type="component" value="Unassembled WGS sequence"/>
</dbReference>
<evidence type="ECO:0000313" key="6">
    <source>
        <dbReference type="EMBL" id="KAK9270992.1"/>
    </source>
</evidence>
<keyword evidence="4" id="KW-0067">ATP-binding</keyword>
<keyword evidence="7" id="KW-1185">Reference proteome</keyword>
<comment type="caution">
    <text evidence="6">The sequence shown here is derived from an EMBL/GenBank/DDBJ whole genome shotgun (WGS) entry which is preliminary data.</text>
</comment>
<dbReference type="AlphaFoldDB" id="A0AAP0ND00"/>
<accession>A0AAP0ND00</accession>
<dbReference type="Gene3D" id="1.10.510.10">
    <property type="entry name" value="Transferase(Phosphotransferase) domain 1"/>
    <property type="match status" value="1"/>
</dbReference>
<dbReference type="InterPro" id="IPR011009">
    <property type="entry name" value="Kinase-like_dom_sf"/>
</dbReference>
<keyword evidence="2" id="KW-0547">Nucleotide-binding</keyword>
<reference evidence="6 7" key="1">
    <citation type="journal article" date="2024" name="Plant J.">
        <title>Genome sequences and population genomics reveal climatic adaptation and genomic divergence between two closely related sweetgum species.</title>
        <authorList>
            <person name="Xu W.Q."/>
            <person name="Ren C.Q."/>
            <person name="Zhang X.Y."/>
            <person name="Comes H.P."/>
            <person name="Liu X.H."/>
            <person name="Li Y.G."/>
            <person name="Kettle C.J."/>
            <person name="Jalonen R."/>
            <person name="Gaisberger H."/>
            <person name="Ma Y.Z."/>
            <person name="Qiu Y.X."/>
        </authorList>
    </citation>
    <scope>NUCLEOTIDE SEQUENCE [LARGE SCALE GENOMIC DNA]</scope>
    <source>
        <strain evidence="6">Hangzhou</strain>
    </source>
</reference>
<gene>
    <name evidence="6" type="ORF">L1049_026580</name>
</gene>
<dbReference type="PANTHER" id="PTHR47973">
    <property type="entry name" value="CYSTEINE-RICH RECEPTOR-LIKE PROTEIN KINASE 3"/>
    <property type="match status" value="1"/>
</dbReference>
<evidence type="ECO:0000256" key="3">
    <source>
        <dbReference type="ARBA" id="ARBA00022777"/>
    </source>
</evidence>
<feature type="domain" description="Protein kinase" evidence="5">
    <location>
        <begin position="1"/>
        <end position="111"/>
    </location>
</feature>
<name>A0AAP0ND00_LIQFO</name>
<evidence type="ECO:0000256" key="4">
    <source>
        <dbReference type="ARBA" id="ARBA00022840"/>
    </source>
</evidence>
<protein>
    <recommendedName>
        <fullName evidence="5">Protein kinase domain-containing protein</fullName>
    </recommendedName>
</protein>
<proteinExistence type="predicted"/>
<dbReference type="PROSITE" id="PS50011">
    <property type="entry name" value="PROTEIN_KINASE_DOM"/>
    <property type="match status" value="1"/>
</dbReference>
<dbReference type="InterPro" id="IPR052059">
    <property type="entry name" value="CR_Ser/Thr_kinase"/>
</dbReference>
<dbReference type="InterPro" id="IPR000719">
    <property type="entry name" value="Prot_kinase_dom"/>
</dbReference>